<keyword evidence="4 14" id="KW-1003">Cell membrane</keyword>
<dbReference type="PIRSF" id="PIRSF000292">
    <property type="entry name" value="Ubi_od_II"/>
    <property type="match status" value="1"/>
</dbReference>
<evidence type="ECO:0000256" key="9">
    <source>
        <dbReference type="ARBA" id="ARBA00022989"/>
    </source>
</evidence>
<evidence type="ECO:0000256" key="10">
    <source>
        <dbReference type="ARBA" id="ARBA00023002"/>
    </source>
</evidence>
<sequence length="306" mass="33865">MIVRHARPLRWNTCAAAAIAVAALTLLCGGCTVLDGPVLDPKGPIALTERNLLFKAVAIMMIVIVPVFIMAAVFTRYFRGTNRKARYTPNFDFYWPAEIVVWGIPAAIVVWLAFHLWENTYKLDPYTEIDPSVKPLQVQAIAQDWKWLFVYPEHDIAVVNELAMPVGRPVSLTITSDTVMNSLVIPALGGQIYAMAGMQTRLNLLADKAGTFWGRNVQYSGTGFADQQFQTHAQSKEEFDAWVEKVKQSGTALDAAAYDALAKPSQKVPVTYYSGVEPNLFDCIIGKYSHGDSDRTPKSSKAETTE</sequence>
<evidence type="ECO:0000259" key="16">
    <source>
        <dbReference type="PROSITE" id="PS50857"/>
    </source>
</evidence>
<dbReference type="Pfam" id="PF00116">
    <property type="entry name" value="COX2"/>
    <property type="match status" value="1"/>
</dbReference>
<dbReference type="InterPro" id="IPR045187">
    <property type="entry name" value="CcO_II"/>
</dbReference>
<dbReference type="STRING" id="1774968.AUC68_14515"/>
<keyword evidence="6 15" id="KW-0812">Transmembrane</keyword>
<keyword evidence="19" id="KW-1185">Reference proteome</keyword>
<feature type="domain" description="Cytochrome oxidase subunit II copper A binding" evidence="16">
    <location>
        <begin position="133"/>
        <end position="245"/>
    </location>
</feature>
<dbReference type="CDD" id="cd04212">
    <property type="entry name" value="CuRO_UO_II"/>
    <property type="match status" value="1"/>
</dbReference>
<dbReference type="Gene3D" id="1.10.287.90">
    <property type="match status" value="1"/>
</dbReference>
<comment type="caution">
    <text evidence="18">The sequence shown here is derived from an EMBL/GenBank/DDBJ whole genome shotgun (WGS) entry which is preliminary data.</text>
</comment>
<evidence type="ECO:0000256" key="7">
    <source>
        <dbReference type="ARBA" id="ARBA00022729"/>
    </source>
</evidence>
<dbReference type="AlphaFoldDB" id="A0A1E3W4N7"/>
<evidence type="ECO:0000256" key="6">
    <source>
        <dbReference type="ARBA" id="ARBA00022692"/>
    </source>
</evidence>
<dbReference type="SUPFAM" id="SSF49503">
    <property type="entry name" value="Cupredoxins"/>
    <property type="match status" value="1"/>
</dbReference>
<evidence type="ECO:0000256" key="1">
    <source>
        <dbReference type="ARBA" id="ARBA00004651"/>
    </source>
</evidence>
<organism evidence="18 19">
    <name type="scientific">Methyloceanibacter methanicus</name>
    <dbReference type="NCBI Taxonomy" id="1774968"/>
    <lineage>
        <taxon>Bacteria</taxon>
        <taxon>Pseudomonadati</taxon>
        <taxon>Pseudomonadota</taxon>
        <taxon>Alphaproteobacteria</taxon>
        <taxon>Hyphomicrobiales</taxon>
        <taxon>Hyphomicrobiaceae</taxon>
        <taxon>Methyloceanibacter</taxon>
    </lineage>
</organism>
<dbReference type="SUPFAM" id="SSF81464">
    <property type="entry name" value="Cytochrome c oxidase subunit II-like, transmembrane region"/>
    <property type="match status" value="1"/>
</dbReference>
<dbReference type="Proteomes" id="UP000094501">
    <property type="component" value="Unassembled WGS sequence"/>
</dbReference>
<dbReference type="GO" id="GO:0009486">
    <property type="term" value="F:cytochrome bo3 ubiquinol oxidase activity"/>
    <property type="evidence" value="ECO:0007669"/>
    <property type="project" value="InterPro"/>
</dbReference>
<comment type="similarity">
    <text evidence="2 14">Belongs to the cytochrome c oxidase subunit 2 family.</text>
</comment>
<feature type="transmembrane region" description="Helical" evidence="15">
    <location>
        <begin position="52"/>
        <end position="78"/>
    </location>
</feature>
<evidence type="ECO:0000256" key="3">
    <source>
        <dbReference type="ARBA" id="ARBA00022448"/>
    </source>
</evidence>
<keyword evidence="3 14" id="KW-0813">Transport</keyword>
<proteinExistence type="inferred from homology"/>
<keyword evidence="8 14" id="KW-0249">Electron transport</keyword>
<keyword evidence="12" id="KW-0564">Palmitate</keyword>
<dbReference type="EMBL" id="LPWG01000004">
    <property type="protein sequence ID" value="ODS00779.1"/>
    <property type="molecule type" value="Genomic_DNA"/>
</dbReference>
<dbReference type="GO" id="GO:0005507">
    <property type="term" value="F:copper ion binding"/>
    <property type="evidence" value="ECO:0007669"/>
    <property type="project" value="InterPro"/>
</dbReference>
<dbReference type="NCBIfam" id="TIGR01433">
    <property type="entry name" value="CyoA"/>
    <property type="match status" value="1"/>
</dbReference>
<dbReference type="GO" id="GO:0004129">
    <property type="term" value="F:cytochrome-c oxidase activity"/>
    <property type="evidence" value="ECO:0007669"/>
    <property type="project" value="UniProtKB-UniRule"/>
</dbReference>
<dbReference type="InterPro" id="IPR011759">
    <property type="entry name" value="Cyt_c_oxidase_su2_TM_dom"/>
</dbReference>
<dbReference type="InterPro" id="IPR034227">
    <property type="entry name" value="CuRO_UO_II"/>
</dbReference>
<feature type="domain" description="Cytochrome oxidase subunit II transmembrane region profile" evidence="17">
    <location>
        <begin position="30"/>
        <end position="127"/>
    </location>
</feature>
<dbReference type="PROSITE" id="PS50999">
    <property type="entry name" value="COX2_TM"/>
    <property type="match status" value="1"/>
</dbReference>
<name>A0A1E3W4N7_9HYPH</name>
<dbReference type="InterPro" id="IPR006333">
    <property type="entry name" value="Cyt_o_ubiquinol_oxidase_su2"/>
</dbReference>
<evidence type="ECO:0000256" key="14">
    <source>
        <dbReference type="PIRNR" id="PIRNR000292"/>
    </source>
</evidence>
<keyword evidence="10 14" id="KW-0560">Oxidoreductase</keyword>
<gene>
    <name evidence="18" type="ORF">AUC68_14515</name>
</gene>
<accession>A0A1E3W4N7</accession>
<keyword evidence="9 15" id="KW-1133">Transmembrane helix</keyword>
<evidence type="ECO:0000256" key="12">
    <source>
        <dbReference type="ARBA" id="ARBA00023139"/>
    </source>
</evidence>
<dbReference type="InterPro" id="IPR008972">
    <property type="entry name" value="Cupredoxin"/>
</dbReference>
<evidence type="ECO:0000256" key="13">
    <source>
        <dbReference type="ARBA" id="ARBA00023288"/>
    </source>
</evidence>
<keyword evidence="13" id="KW-0449">Lipoprotein</keyword>
<feature type="transmembrane region" description="Helical" evidence="15">
    <location>
        <begin position="99"/>
        <end position="117"/>
    </location>
</feature>
<dbReference type="Gene3D" id="2.60.40.420">
    <property type="entry name" value="Cupredoxins - blue copper proteins"/>
    <property type="match status" value="1"/>
</dbReference>
<dbReference type="PANTHER" id="PTHR22888:SF18">
    <property type="entry name" value="CYTOCHROME BO(3) UBIQUINOL OXIDASE SUBUNIT 2"/>
    <property type="match status" value="1"/>
</dbReference>
<keyword evidence="11 14" id="KW-0472">Membrane</keyword>
<evidence type="ECO:0000256" key="4">
    <source>
        <dbReference type="ARBA" id="ARBA00022475"/>
    </source>
</evidence>
<evidence type="ECO:0000256" key="15">
    <source>
        <dbReference type="SAM" id="Phobius"/>
    </source>
</evidence>
<dbReference type="GO" id="GO:0042773">
    <property type="term" value="P:ATP synthesis coupled electron transport"/>
    <property type="evidence" value="ECO:0007669"/>
    <property type="project" value="TreeGrafter"/>
</dbReference>
<reference evidence="18 19" key="1">
    <citation type="journal article" date="2016" name="Environ. Microbiol.">
        <title>New Methyloceanibacter diversity from North Sea sediments includes methanotroph containing solely the soluble methane monooxygenase.</title>
        <authorList>
            <person name="Vekeman B."/>
            <person name="Kerckhof F.M."/>
            <person name="Cremers G."/>
            <person name="de Vos P."/>
            <person name="Vandamme P."/>
            <person name="Boon N."/>
            <person name="Op den Camp H.J."/>
            <person name="Heylen K."/>
        </authorList>
    </citation>
    <scope>NUCLEOTIDE SEQUENCE [LARGE SCALE GENOMIC DNA]</scope>
    <source>
        <strain evidence="18 19">R-67174</strain>
    </source>
</reference>
<evidence type="ECO:0000256" key="2">
    <source>
        <dbReference type="ARBA" id="ARBA00007866"/>
    </source>
</evidence>
<keyword evidence="7" id="KW-0732">Signal</keyword>
<dbReference type="GO" id="GO:0016682">
    <property type="term" value="F:oxidoreductase activity, acting on diphenols and related substances as donors, oxygen as acceptor"/>
    <property type="evidence" value="ECO:0007669"/>
    <property type="project" value="InterPro"/>
</dbReference>
<dbReference type="PANTHER" id="PTHR22888">
    <property type="entry name" value="CYTOCHROME C OXIDASE, SUBUNIT II"/>
    <property type="match status" value="1"/>
</dbReference>
<comment type="subcellular location">
    <subcellularLocation>
        <location evidence="1">Cell membrane</location>
        <topology evidence="1">Multi-pass membrane protein</topology>
    </subcellularLocation>
</comment>
<dbReference type="GO" id="GO:0005886">
    <property type="term" value="C:plasma membrane"/>
    <property type="evidence" value="ECO:0007669"/>
    <property type="project" value="UniProtKB-SubCell"/>
</dbReference>
<dbReference type="RefSeq" id="WP_083240359.1">
    <property type="nucleotide sequence ID" value="NZ_LPWG01000004.1"/>
</dbReference>
<evidence type="ECO:0000313" key="18">
    <source>
        <dbReference type="EMBL" id="ODS00779.1"/>
    </source>
</evidence>
<dbReference type="InterPro" id="IPR010514">
    <property type="entry name" value="COX_ARM"/>
</dbReference>
<protein>
    <recommendedName>
        <fullName evidence="14">Ubiquinol oxidase subunit 2</fullName>
    </recommendedName>
</protein>
<keyword evidence="5 14" id="KW-0679">Respiratory chain</keyword>
<evidence type="ECO:0000256" key="5">
    <source>
        <dbReference type="ARBA" id="ARBA00022660"/>
    </source>
</evidence>
<dbReference type="OrthoDB" id="9783445at2"/>
<dbReference type="InterPro" id="IPR036257">
    <property type="entry name" value="Cyt_c_oxidase_su2_TM_sf"/>
</dbReference>
<dbReference type="Pfam" id="PF06481">
    <property type="entry name" value="COX_ARM"/>
    <property type="match status" value="1"/>
</dbReference>
<evidence type="ECO:0000256" key="11">
    <source>
        <dbReference type="ARBA" id="ARBA00023136"/>
    </source>
</evidence>
<dbReference type="InterPro" id="IPR002429">
    <property type="entry name" value="CcO_II-like_C"/>
</dbReference>
<dbReference type="PROSITE" id="PS50857">
    <property type="entry name" value="COX2_CUA"/>
    <property type="match status" value="1"/>
</dbReference>
<evidence type="ECO:0000313" key="19">
    <source>
        <dbReference type="Proteomes" id="UP000094501"/>
    </source>
</evidence>
<evidence type="ECO:0000259" key="17">
    <source>
        <dbReference type="PROSITE" id="PS50999"/>
    </source>
</evidence>
<evidence type="ECO:0000256" key="8">
    <source>
        <dbReference type="ARBA" id="ARBA00022982"/>
    </source>
</evidence>